<organism evidence="2 3">
    <name type="scientific">Acidovorax carolinensis</name>
    <dbReference type="NCBI Taxonomy" id="553814"/>
    <lineage>
        <taxon>Bacteria</taxon>
        <taxon>Pseudomonadati</taxon>
        <taxon>Pseudomonadota</taxon>
        <taxon>Betaproteobacteria</taxon>
        <taxon>Burkholderiales</taxon>
        <taxon>Comamonadaceae</taxon>
        <taxon>Acidovorax</taxon>
    </lineage>
</organism>
<evidence type="ECO:0000313" key="2">
    <source>
        <dbReference type="EMBL" id="ART51410.1"/>
    </source>
</evidence>
<keyword evidence="1" id="KW-0732">Signal</keyword>
<name>A0A240U227_9BURK</name>
<protein>
    <submittedName>
        <fullName evidence="2">Uncharacterized protein</fullName>
    </submittedName>
</protein>
<feature type="chain" id="PRO_5012037521" evidence="1">
    <location>
        <begin position="26"/>
        <end position="128"/>
    </location>
</feature>
<proteinExistence type="predicted"/>
<dbReference type="RefSeq" id="WP_094097642.1">
    <property type="nucleotide sequence ID" value="NZ_CP021361.1"/>
</dbReference>
<reference evidence="2 3" key="1">
    <citation type="submission" date="2017-05" db="EMBL/GenBank/DDBJ databases">
        <title>Polyphasic characterization of four soil-derived phenanthrene-degrading Acidovorax strains and proposal of Acidovorax phenanthrenivorans sp. nov.</title>
        <authorList>
            <person name="Singleton D.R."/>
            <person name="Lee J."/>
            <person name="Dickey A.N."/>
            <person name="Stroud A."/>
            <person name="Scholl E.H."/>
            <person name="Wright F.A."/>
            <person name="Aitken M.D."/>
        </authorList>
    </citation>
    <scope>NUCLEOTIDE SEQUENCE [LARGE SCALE GENOMIC DNA]</scope>
    <source>
        <strain evidence="2">NA3</strain>
    </source>
</reference>
<accession>A0A240U227</accession>
<keyword evidence="3" id="KW-1185">Reference proteome</keyword>
<dbReference type="AlphaFoldDB" id="A0A240U227"/>
<sequence>MTSTRTIHAVLSLIAASLLTVHATAQVHHVITETDSARVPFAPAPSAFVASAVDNASLDTYRGGSSQVSNDLTLAGTTADNTAHNVNTGNNAISAGAFANMNGMPVVIQNSGANVLIQNAVIVHVQMN</sequence>
<dbReference type="KEGG" id="acin:CBP34_06665"/>
<feature type="signal peptide" evidence="1">
    <location>
        <begin position="1"/>
        <end position="25"/>
    </location>
</feature>
<evidence type="ECO:0000256" key="1">
    <source>
        <dbReference type="SAM" id="SignalP"/>
    </source>
</evidence>
<evidence type="ECO:0000313" key="3">
    <source>
        <dbReference type="Proteomes" id="UP000194432"/>
    </source>
</evidence>
<gene>
    <name evidence="2" type="ORF">CBP34_06665</name>
</gene>
<dbReference type="EMBL" id="CP021361">
    <property type="protein sequence ID" value="ART51410.1"/>
    <property type="molecule type" value="Genomic_DNA"/>
</dbReference>
<dbReference type="Proteomes" id="UP000194432">
    <property type="component" value="Chromosome 1"/>
</dbReference>